<dbReference type="Pfam" id="PF01535">
    <property type="entry name" value="PPR"/>
    <property type="match status" value="1"/>
</dbReference>
<dbReference type="PROSITE" id="PS51375">
    <property type="entry name" value="PPR"/>
    <property type="match status" value="1"/>
</dbReference>
<name>A0A392T2L6_9FABA</name>
<evidence type="ECO:0000313" key="4">
    <source>
        <dbReference type="EMBL" id="MCI54545.1"/>
    </source>
</evidence>
<feature type="non-terminal residue" evidence="4">
    <location>
        <position position="81"/>
    </location>
</feature>
<dbReference type="InterPro" id="IPR011990">
    <property type="entry name" value="TPR-like_helical_dom_sf"/>
</dbReference>
<keyword evidence="5" id="KW-1185">Reference proteome</keyword>
<comment type="similarity">
    <text evidence="1">Belongs to the PPR family. P subfamily.</text>
</comment>
<dbReference type="InterPro" id="IPR051240">
    <property type="entry name" value="Mito_RNA-Proc/Resp"/>
</dbReference>
<dbReference type="PANTHER" id="PTHR47933">
    <property type="entry name" value="PENTATRICOPEPTIDE REPEAT-CONTAINING PROTEIN 1, MITOCHONDRIAL"/>
    <property type="match status" value="1"/>
</dbReference>
<protein>
    <submittedName>
        <fullName evidence="4">Pentatricopeptide repeat-containing protein</fullName>
    </submittedName>
</protein>
<dbReference type="Proteomes" id="UP000265520">
    <property type="component" value="Unassembled WGS sequence"/>
</dbReference>
<dbReference type="Pfam" id="PF13041">
    <property type="entry name" value="PPR_2"/>
    <property type="match status" value="1"/>
</dbReference>
<dbReference type="Gene3D" id="1.25.40.10">
    <property type="entry name" value="Tetratricopeptide repeat domain"/>
    <property type="match status" value="1"/>
</dbReference>
<proteinExistence type="inferred from homology"/>
<evidence type="ECO:0000256" key="3">
    <source>
        <dbReference type="PROSITE-ProRule" id="PRU00708"/>
    </source>
</evidence>
<accession>A0A392T2L6</accession>
<dbReference type="AlphaFoldDB" id="A0A392T2L6"/>
<evidence type="ECO:0000256" key="2">
    <source>
        <dbReference type="ARBA" id="ARBA00022737"/>
    </source>
</evidence>
<dbReference type="EMBL" id="LXQA010481068">
    <property type="protein sequence ID" value="MCI54545.1"/>
    <property type="molecule type" value="Genomic_DNA"/>
</dbReference>
<comment type="caution">
    <text evidence="4">The sequence shown here is derived from an EMBL/GenBank/DDBJ whole genome shotgun (WGS) entry which is preliminary data.</text>
</comment>
<dbReference type="GO" id="GO:0003729">
    <property type="term" value="F:mRNA binding"/>
    <property type="evidence" value="ECO:0007669"/>
    <property type="project" value="TreeGrafter"/>
</dbReference>
<sequence>MDALVKTGHLDLALSVYSDFKEDGLVEESVTFMVLIKGLCKAGKIDEMLEVLGRMREKLCKPDVFAYTALVRIMVPEGNLD</sequence>
<dbReference type="NCBIfam" id="TIGR00756">
    <property type="entry name" value="PPR"/>
    <property type="match status" value="2"/>
</dbReference>
<organism evidence="4 5">
    <name type="scientific">Trifolium medium</name>
    <dbReference type="NCBI Taxonomy" id="97028"/>
    <lineage>
        <taxon>Eukaryota</taxon>
        <taxon>Viridiplantae</taxon>
        <taxon>Streptophyta</taxon>
        <taxon>Embryophyta</taxon>
        <taxon>Tracheophyta</taxon>
        <taxon>Spermatophyta</taxon>
        <taxon>Magnoliopsida</taxon>
        <taxon>eudicotyledons</taxon>
        <taxon>Gunneridae</taxon>
        <taxon>Pentapetalae</taxon>
        <taxon>rosids</taxon>
        <taxon>fabids</taxon>
        <taxon>Fabales</taxon>
        <taxon>Fabaceae</taxon>
        <taxon>Papilionoideae</taxon>
        <taxon>50 kb inversion clade</taxon>
        <taxon>NPAAA clade</taxon>
        <taxon>Hologalegina</taxon>
        <taxon>IRL clade</taxon>
        <taxon>Trifolieae</taxon>
        <taxon>Trifolium</taxon>
    </lineage>
</organism>
<evidence type="ECO:0000313" key="5">
    <source>
        <dbReference type="Proteomes" id="UP000265520"/>
    </source>
</evidence>
<keyword evidence="2" id="KW-0677">Repeat</keyword>
<reference evidence="4 5" key="1">
    <citation type="journal article" date="2018" name="Front. Plant Sci.">
        <title>Red Clover (Trifolium pratense) and Zigzag Clover (T. medium) - A Picture of Genomic Similarities and Differences.</title>
        <authorList>
            <person name="Dluhosova J."/>
            <person name="Istvanek J."/>
            <person name="Nedelnik J."/>
            <person name="Repkova J."/>
        </authorList>
    </citation>
    <scope>NUCLEOTIDE SEQUENCE [LARGE SCALE GENOMIC DNA]</scope>
    <source>
        <strain evidence="5">cv. 10/8</strain>
        <tissue evidence="4">Leaf</tissue>
    </source>
</reference>
<dbReference type="PANTHER" id="PTHR47933:SF11">
    <property type="entry name" value="PENTATRICOPEPTIDE REPEAT-CONTAINING PROTEIN 2"/>
    <property type="match status" value="1"/>
</dbReference>
<feature type="repeat" description="PPR" evidence="3">
    <location>
        <begin position="28"/>
        <end position="62"/>
    </location>
</feature>
<dbReference type="InterPro" id="IPR002885">
    <property type="entry name" value="PPR_rpt"/>
</dbReference>
<evidence type="ECO:0000256" key="1">
    <source>
        <dbReference type="ARBA" id="ARBA00007626"/>
    </source>
</evidence>